<evidence type="ECO:0000313" key="2">
    <source>
        <dbReference type="Proteomes" id="UP001378592"/>
    </source>
</evidence>
<name>A0AAN9V3L3_9ORTH</name>
<dbReference type="Proteomes" id="UP001378592">
    <property type="component" value="Unassembled WGS sequence"/>
</dbReference>
<comment type="caution">
    <text evidence="1">The sequence shown here is derived from an EMBL/GenBank/DDBJ whole genome shotgun (WGS) entry which is preliminary data.</text>
</comment>
<organism evidence="1 2">
    <name type="scientific">Gryllus longicercus</name>
    <dbReference type="NCBI Taxonomy" id="2509291"/>
    <lineage>
        <taxon>Eukaryota</taxon>
        <taxon>Metazoa</taxon>
        <taxon>Ecdysozoa</taxon>
        <taxon>Arthropoda</taxon>
        <taxon>Hexapoda</taxon>
        <taxon>Insecta</taxon>
        <taxon>Pterygota</taxon>
        <taxon>Neoptera</taxon>
        <taxon>Polyneoptera</taxon>
        <taxon>Orthoptera</taxon>
        <taxon>Ensifera</taxon>
        <taxon>Gryllidea</taxon>
        <taxon>Grylloidea</taxon>
        <taxon>Gryllidae</taxon>
        <taxon>Gryllinae</taxon>
        <taxon>Gryllus</taxon>
    </lineage>
</organism>
<accession>A0AAN9V3L3</accession>
<proteinExistence type="predicted"/>
<gene>
    <name evidence="1" type="ORF">R5R35_013299</name>
</gene>
<evidence type="ECO:0000313" key="1">
    <source>
        <dbReference type="EMBL" id="KAK7788928.1"/>
    </source>
</evidence>
<protein>
    <submittedName>
        <fullName evidence="1">Uncharacterized protein</fullName>
    </submittedName>
</protein>
<keyword evidence="2" id="KW-1185">Reference proteome</keyword>
<sequence>MYPYHYPMAPYGGMHPLTALALLAAHSPPAAPAHPLLLASLMGGAPVLPPAAGTASAAAAAAAAAAASAPVTYVGAGQGHNPLLAYLLAQYTRHQPYGAVNYSLPGYSASNNVHNSKAFGAYKYEDRH</sequence>
<dbReference type="AlphaFoldDB" id="A0AAN9V3L3"/>
<reference evidence="1 2" key="1">
    <citation type="submission" date="2024-03" db="EMBL/GenBank/DDBJ databases">
        <title>The genome assembly and annotation of the cricket Gryllus longicercus Weissman &amp; Gray.</title>
        <authorList>
            <person name="Szrajer S."/>
            <person name="Gray D."/>
            <person name="Ylla G."/>
        </authorList>
    </citation>
    <scope>NUCLEOTIDE SEQUENCE [LARGE SCALE GENOMIC DNA]</scope>
    <source>
        <strain evidence="1">DAG 2021-001</strain>
        <tissue evidence="1">Whole body minus gut</tissue>
    </source>
</reference>
<dbReference type="EMBL" id="JAZDUA010000896">
    <property type="protein sequence ID" value="KAK7788928.1"/>
    <property type="molecule type" value="Genomic_DNA"/>
</dbReference>